<dbReference type="EMBL" id="BGPR01000249">
    <property type="protein sequence ID" value="GBM07946.1"/>
    <property type="molecule type" value="Genomic_DNA"/>
</dbReference>
<keyword evidence="3" id="KW-1185">Reference proteome</keyword>
<feature type="region of interest" description="Disordered" evidence="1">
    <location>
        <begin position="65"/>
        <end position="119"/>
    </location>
</feature>
<gene>
    <name evidence="2" type="ORF">AVEN_232386_1</name>
</gene>
<feature type="compositionally biased region" description="Polar residues" evidence="1">
    <location>
        <begin position="104"/>
        <end position="119"/>
    </location>
</feature>
<dbReference type="AlphaFoldDB" id="A0A4Y2CVH5"/>
<comment type="caution">
    <text evidence="2">The sequence shown here is derived from an EMBL/GenBank/DDBJ whole genome shotgun (WGS) entry which is preliminary data.</text>
</comment>
<accession>A0A4Y2CVH5</accession>
<dbReference type="Proteomes" id="UP000499080">
    <property type="component" value="Unassembled WGS sequence"/>
</dbReference>
<name>A0A4Y2CVH5_ARAVE</name>
<evidence type="ECO:0000313" key="3">
    <source>
        <dbReference type="Proteomes" id="UP000499080"/>
    </source>
</evidence>
<organism evidence="2 3">
    <name type="scientific">Araneus ventricosus</name>
    <name type="common">Orbweaver spider</name>
    <name type="synonym">Epeira ventricosa</name>
    <dbReference type="NCBI Taxonomy" id="182803"/>
    <lineage>
        <taxon>Eukaryota</taxon>
        <taxon>Metazoa</taxon>
        <taxon>Ecdysozoa</taxon>
        <taxon>Arthropoda</taxon>
        <taxon>Chelicerata</taxon>
        <taxon>Arachnida</taxon>
        <taxon>Araneae</taxon>
        <taxon>Araneomorphae</taxon>
        <taxon>Entelegynae</taxon>
        <taxon>Araneoidea</taxon>
        <taxon>Araneidae</taxon>
        <taxon>Araneus</taxon>
    </lineage>
</organism>
<sequence>MSPYGLKCSMLELNKTQTKQVGISVTSNHRVDTKSAISTLTETKPPESICTIERFPIQHLKADRPHLHGLNEDSTSLSKLIPRRTLSNTAAPNASRPKGLASAPSRSAAENTAAATELK</sequence>
<evidence type="ECO:0000256" key="1">
    <source>
        <dbReference type="SAM" id="MobiDB-lite"/>
    </source>
</evidence>
<proteinExistence type="predicted"/>
<evidence type="ECO:0000313" key="2">
    <source>
        <dbReference type="EMBL" id="GBM07946.1"/>
    </source>
</evidence>
<protein>
    <submittedName>
        <fullName evidence="2">Uncharacterized protein</fullName>
    </submittedName>
</protein>
<reference evidence="2 3" key="1">
    <citation type="journal article" date="2019" name="Sci. Rep.">
        <title>Orb-weaving spider Araneus ventricosus genome elucidates the spidroin gene catalogue.</title>
        <authorList>
            <person name="Kono N."/>
            <person name="Nakamura H."/>
            <person name="Ohtoshi R."/>
            <person name="Moran D.A.P."/>
            <person name="Shinohara A."/>
            <person name="Yoshida Y."/>
            <person name="Fujiwara M."/>
            <person name="Mori M."/>
            <person name="Tomita M."/>
            <person name="Arakawa K."/>
        </authorList>
    </citation>
    <scope>NUCLEOTIDE SEQUENCE [LARGE SCALE GENOMIC DNA]</scope>
</reference>